<feature type="domain" description="EGF-like" evidence="4">
    <location>
        <begin position="399"/>
        <end position="430"/>
    </location>
</feature>
<keyword evidence="2" id="KW-1133">Transmembrane helix</keyword>
<feature type="domain" description="EGF-like" evidence="4">
    <location>
        <begin position="1011"/>
        <end position="1043"/>
    </location>
</feature>
<dbReference type="EMBL" id="KE525421">
    <property type="protein sequence ID" value="KFB53703.1"/>
    <property type="molecule type" value="Genomic_DNA"/>
</dbReference>
<feature type="domain" description="EGF-like" evidence="4">
    <location>
        <begin position="251"/>
        <end position="281"/>
    </location>
</feature>
<evidence type="ECO:0000256" key="1">
    <source>
        <dbReference type="SAM" id="MobiDB-lite"/>
    </source>
</evidence>
<feature type="domain" description="EGF-like" evidence="4">
    <location>
        <begin position="602"/>
        <end position="632"/>
    </location>
</feature>
<keyword evidence="2" id="KW-0812">Transmembrane</keyword>
<evidence type="ECO:0000256" key="3">
    <source>
        <dbReference type="SAM" id="SignalP"/>
    </source>
</evidence>
<dbReference type="InterPro" id="IPR003341">
    <property type="entry name" value="Cys_rich_tripleX"/>
</dbReference>
<evidence type="ECO:0000313" key="6">
    <source>
        <dbReference type="EnsemblMetazoa" id="ASIC022079-PA"/>
    </source>
</evidence>
<keyword evidence="3" id="KW-0732">Signal</keyword>
<evidence type="ECO:0000259" key="4">
    <source>
        <dbReference type="SMART" id="SM00181"/>
    </source>
</evidence>
<feature type="domain" description="EGF-like" evidence="4">
    <location>
        <begin position="897"/>
        <end position="930"/>
    </location>
</feature>
<gene>
    <name evidence="5" type="ORF">ZHAS_00022079</name>
</gene>
<feature type="domain" description="EGF-like" evidence="4">
    <location>
        <begin position="806"/>
        <end position="846"/>
    </location>
</feature>
<feature type="domain" description="EGF-like" evidence="4">
    <location>
        <begin position="182"/>
        <end position="216"/>
    </location>
</feature>
<feature type="domain" description="EGF-like" evidence="4">
    <location>
        <begin position="1059"/>
        <end position="1091"/>
    </location>
</feature>
<feature type="domain" description="EGF-like" evidence="4">
    <location>
        <begin position="665"/>
        <end position="699"/>
    </location>
</feature>
<evidence type="ECO:0000256" key="2">
    <source>
        <dbReference type="SAM" id="Phobius"/>
    </source>
</evidence>
<feature type="signal peptide" evidence="3">
    <location>
        <begin position="1"/>
        <end position="23"/>
    </location>
</feature>
<feature type="domain" description="EGF-like" evidence="4">
    <location>
        <begin position="464"/>
        <end position="497"/>
    </location>
</feature>
<dbReference type="PANTHER" id="PTHR24047">
    <property type="entry name" value="FI01909P-RELATED"/>
    <property type="match status" value="1"/>
</dbReference>
<reference evidence="5 7" key="1">
    <citation type="journal article" date="2014" name="BMC Genomics">
        <title>Genome sequence of Anopheles sinensis provides insight into genetics basis of mosquito competence for malaria parasites.</title>
        <authorList>
            <person name="Zhou D."/>
            <person name="Zhang D."/>
            <person name="Ding G."/>
            <person name="Shi L."/>
            <person name="Hou Q."/>
            <person name="Ye Y."/>
            <person name="Xu Y."/>
            <person name="Zhou H."/>
            <person name="Xiong C."/>
            <person name="Li S."/>
            <person name="Yu J."/>
            <person name="Hong S."/>
            <person name="Yu X."/>
            <person name="Zou P."/>
            <person name="Chen C."/>
            <person name="Chang X."/>
            <person name="Wang W."/>
            <person name="Lv Y."/>
            <person name="Sun Y."/>
            <person name="Ma L."/>
            <person name="Shen B."/>
            <person name="Zhu C."/>
        </authorList>
    </citation>
    <scope>NUCLEOTIDE SEQUENCE [LARGE SCALE GENOMIC DNA]</scope>
</reference>
<feature type="domain" description="EGF-like" evidence="4">
    <location>
        <begin position="701"/>
        <end position="734"/>
    </location>
</feature>
<proteinExistence type="predicted"/>
<feature type="domain" description="EGF-like" evidence="4">
    <location>
        <begin position="316"/>
        <end position="349"/>
    </location>
</feature>
<dbReference type="PANTHER" id="PTHR24047:SF29">
    <property type="entry name" value="EATER-RELATED"/>
    <property type="match status" value="1"/>
</dbReference>
<feature type="domain" description="EGF-like" evidence="4">
    <location>
        <begin position="863"/>
        <end position="895"/>
    </location>
</feature>
<name>A0A084WU09_ANOSI</name>
<feature type="domain" description="EGF-like" evidence="4">
    <location>
        <begin position="1159"/>
        <end position="1193"/>
    </location>
</feature>
<sequence>MESFKWCLLVAVALTCQFGLAPGQEGVKTWRKGGGSVGGVKGSHGPGMDPVLNGTVVPMEVMPGQNQTGMNLHRSNDSVSAFDRFMNKTKGEIPSGVCFEEIPTVSLLKDNHRGDVPLGNGSNPSLSRVQVCCPGYERNVHNFRKCEPVCVEPCQNGLCVGPDTCQCYPDFVRNQRGKCVPTCPIGCDHGECEPGTGACRCHEGYELEQPGGKLCVPKCTGGCGEGRCVDVERCECNQGYGFDPQLKCAPKCEGGCQGGKCVAPNVCTCDAGYEQTDAGCEPVCSNGCFHGVCTAPETCTCKPGYKMSTDGQCKASCDQPCLNGECTGPNVCSCKRGYTLDEVNPFHCIPHCSNGCPNGVCSGPNMCLCNAGFNGKRRPIIEVPCCNGYKRTGKKCIPTCSQLCENAKCTAPELCTCNAGFMRLSNFRCIPHCEDCDNGVCTKPGFCQCHYGYTKAENGSCVPECNNCTNGFCSEPNVCECHKGYEFEGIGEARSCRPVCKGGCLNGQCIAPDECLCADGFTNDGSTEECVPVTSPKPPPPRCQEGYEERVSGDSEDAANVTCVPICSEPCQNGTCVAPDRCECLPGFSVENSTSPFACQPVCAGGCAHGDCVAPGKCICHAQYGKIGDECIPLCEKCSLGQCVAPNVCVCDRGYRLIEGDCEPICETECKNAVCTGPNACTCLPGYNYTDINALFDCLPVCDEECINGKCIAPQTCQCNEGYVQDEDVRSKCLDPAEVCRKHCSNGQCRGAECFCNAGFVKNPTDGHCEKTCPFGCTNGDCNAGECLCHDGYRLSSDNSSLCEPICGEDYDYTTTGCLNGRCVRPNVCQCDEGYEFVDANLTRCELSEEIARKRELKERVKKCKETCMNGSCRSGQCVCFPGYDQPDGNPFTCVARCEEPCQNGTCVKPNRCECLTGFSFVEGSNSMCRSKEDLAREANELCESRCQYGTCGDGICLCMIGYRATPEDPFVCHPVCNRPCVNGTCAGNDRCHCAEGYSLSETDDHLCEPICYPACSNGTCVGPDQCVCDPGHIPGEEKNTCKKEETPEEMAARVRQAECLRECRNGLCEEGVCKCLEGFFNEDGNMLRCEPFCEKPCEAGRCIGNNTCDCFKQYVLTEPFVCSPLCTVDCGNGVCVEPNVCRCNEGYEMSPDKQCKPVCGPTGCTNGECVGPNECVCLNGYVPDEDDAAICRIEPKVILQPYGQSATNDYYKMSYIHYFIPVIAAAALIAAILIGKLIVRNRQKDYHVGKLGNVARRRTADRKRAGGKSSGKRATDNRTTDYNDYNLVVLFPTESKENCVYFMPNPNSQTDELTKLNLEIETI</sequence>
<accession>A0A084WU09</accession>
<dbReference type="EnsemblMetazoa" id="ASIC022079-RA">
    <property type="protein sequence ID" value="ASIC022079-PA"/>
    <property type="gene ID" value="ASIC022079"/>
</dbReference>
<feature type="domain" description="EGF-like" evidence="4">
    <location>
        <begin position="499"/>
        <end position="531"/>
    </location>
</feature>
<feature type="domain" description="EGF-like" evidence="4">
    <location>
        <begin position="1126"/>
        <end position="1157"/>
    </location>
</feature>
<dbReference type="SUPFAM" id="SSF57184">
    <property type="entry name" value="Growth factor receptor domain"/>
    <property type="match status" value="2"/>
</dbReference>
<feature type="domain" description="EGF-like" evidence="4">
    <location>
        <begin position="976"/>
        <end position="1009"/>
    </location>
</feature>
<feature type="domain" description="EGF-like" evidence="4">
    <location>
        <begin position="432"/>
        <end position="462"/>
    </location>
</feature>
<evidence type="ECO:0000313" key="5">
    <source>
        <dbReference type="EMBL" id="KFB53703.1"/>
    </source>
</evidence>
<dbReference type="EMBL" id="ATLV01026973">
    <property type="status" value="NOT_ANNOTATED_CDS"/>
    <property type="molecule type" value="Genomic_DNA"/>
</dbReference>
<reference evidence="6" key="2">
    <citation type="submission" date="2020-05" db="UniProtKB">
        <authorList>
            <consortium name="EnsemblMetazoa"/>
        </authorList>
    </citation>
    <scope>IDENTIFICATION</scope>
</reference>
<dbReference type="STRING" id="74873.A0A084WU09"/>
<dbReference type="Gene3D" id="2.10.25.10">
    <property type="entry name" value="Laminin"/>
    <property type="match status" value="21"/>
</dbReference>
<feature type="domain" description="EGF-like" evidence="4">
    <location>
        <begin position="739"/>
        <end position="770"/>
    </location>
</feature>
<dbReference type="OrthoDB" id="409374at2759"/>
<feature type="region of interest" description="Disordered" evidence="1">
    <location>
        <begin position="1259"/>
        <end position="1280"/>
    </location>
</feature>
<dbReference type="InterPro" id="IPR009030">
    <property type="entry name" value="Growth_fac_rcpt_cys_sf"/>
</dbReference>
<feature type="domain" description="EGF-like" evidence="4">
    <location>
        <begin position="942"/>
        <end position="974"/>
    </location>
</feature>
<protein>
    <submittedName>
        <fullName evidence="5">AGAP009762-PA-like protein</fullName>
    </submittedName>
</protein>
<feature type="domain" description="EGF-like" evidence="4">
    <location>
        <begin position="566"/>
        <end position="600"/>
    </location>
</feature>
<dbReference type="Pfam" id="PF02363">
    <property type="entry name" value="C_tripleX"/>
    <property type="match status" value="22"/>
</dbReference>
<keyword evidence="7" id="KW-1185">Reference proteome</keyword>
<dbReference type="InterPro" id="IPR053255">
    <property type="entry name" value="EGF-like_domain"/>
</dbReference>
<evidence type="ECO:0000313" key="7">
    <source>
        <dbReference type="Proteomes" id="UP000030765"/>
    </source>
</evidence>
<dbReference type="OMA" id="NKCAPVC"/>
<feature type="domain" description="EGF-like" evidence="4">
    <location>
        <begin position="772"/>
        <end position="804"/>
    </location>
</feature>
<dbReference type="SMART" id="SM00181">
    <property type="entry name" value="EGF"/>
    <property type="match status" value="28"/>
</dbReference>
<feature type="domain" description="EGF-like" evidence="4">
    <location>
        <begin position="351"/>
        <end position="397"/>
    </location>
</feature>
<feature type="chain" id="PRO_5001785414" evidence="3">
    <location>
        <begin position="24"/>
        <end position="1324"/>
    </location>
</feature>
<dbReference type="InterPro" id="IPR000742">
    <property type="entry name" value="EGF"/>
</dbReference>
<organism evidence="5">
    <name type="scientific">Anopheles sinensis</name>
    <name type="common">Mosquito</name>
    <dbReference type="NCBI Taxonomy" id="74873"/>
    <lineage>
        <taxon>Eukaryota</taxon>
        <taxon>Metazoa</taxon>
        <taxon>Ecdysozoa</taxon>
        <taxon>Arthropoda</taxon>
        <taxon>Hexapoda</taxon>
        <taxon>Insecta</taxon>
        <taxon>Pterygota</taxon>
        <taxon>Neoptera</taxon>
        <taxon>Endopterygota</taxon>
        <taxon>Diptera</taxon>
        <taxon>Nematocera</taxon>
        <taxon>Culicoidea</taxon>
        <taxon>Culicidae</taxon>
        <taxon>Anophelinae</taxon>
        <taxon>Anopheles</taxon>
    </lineage>
</organism>
<feature type="domain" description="EGF-like" evidence="4">
    <location>
        <begin position="149"/>
        <end position="180"/>
    </location>
</feature>
<feature type="transmembrane region" description="Helical" evidence="2">
    <location>
        <begin position="1216"/>
        <end position="1235"/>
    </location>
</feature>
<dbReference type="VEuPathDB" id="VectorBase:ASIS018786"/>
<keyword evidence="2" id="KW-0472">Membrane</keyword>
<feature type="domain" description="EGF-like" evidence="4">
    <location>
        <begin position="1093"/>
        <end position="1124"/>
    </location>
</feature>
<feature type="domain" description="EGF-like" evidence="4">
    <location>
        <begin position="634"/>
        <end position="663"/>
    </location>
</feature>
<dbReference type="Proteomes" id="UP000030765">
    <property type="component" value="Unassembled WGS sequence"/>
</dbReference>
<dbReference type="VEuPathDB" id="VectorBase:ASIC022079"/>
<dbReference type="VEuPathDB" id="VectorBase:ASIS003132"/>
<feature type="domain" description="EGF-like" evidence="4">
    <location>
        <begin position="283"/>
        <end position="314"/>
    </location>
</feature>
<feature type="domain" description="EGF-like" evidence="4">
    <location>
        <begin position="218"/>
        <end position="249"/>
    </location>
</feature>